<dbReference type="PROSITE" id="PS00101">
    <property type="entry name" value="HEXAPEP_TRANSFERASES"/>
    <property type="match status" value="1"/>
</dbReference>
<gene>
    <name evidence="5" type="ORF">GCM10007914_00220</name>
</gene>
<keyword evidence="6" id="KW-1185">Reference proteome</keyword>
<dbReference type="RefSeq" id="WP_096038140.1">
    <property type="nucleotide sequence ID" value="NZ_BJXY01000055.1"/>
</dbReference>
<dbReference type="InterPro" id="IPR018357">
    <property type="entry name" value="Hexapep_transf_CS"/>
</dbReference>
<dbReference type="Proteomes" id="UP001161408">
    <property type="component" value="Unassembled WGS sequence"/>
</dbReference>
<dbReference type="Gene3D" id="2.160.10.10">
    <property type="entry name" value="Hexapeptide repeat proteins"/>
    <property type="match status" value="1"/>
</dbReference>
<dbReference type="PANTHER" id="PTHR43300:SF11">
    <property type="entry name" value="ACETYLTRANSFERASE RV3034C-RELATED"/>
    <property type="match status" value="1"/>
</dbReference>
<organism evidence="5 6">
    <name type="scientific">Pseudoalteromonas tetraodonis GFC</name>
    <dbReference type="NCBI Taxonomy" id="1315271"/>
    <lineage>
        <taxon>Bacteria</taxon>
        <taxon>Pseudomonadati</taxon>
        <taxon>Pseudomonadota</taxon>
        <taxon>Gammaproteobacteria</taxon>
        <taxon>Alteromonadales</taxon>
        <taxon>Pseudoalteromonadaceae</taxon>
        <taxon>Pseudoalteromonas</taxon>
    </lineage>
</organism>
<comment type="similarity">
    <text evidence="1">Belongs to the transferase hexapeptide repeat family.</text>
</comment>
<dbReference type="EMBL" id="BSNE01000001">
    <property type="protein sequence ID" value="GLQ01141.1"/>
    <property type="molecule type" value="Genomic_DNA"/>
</dbReference>
<evidence type="ECO:0000313" key="5">
    <source>
        <dbReference type="EMBL" id="GLQ01141.1"/>
    </source>
</evidence>
<dbReference type="InterPro" id="IPR050179">
    <property type="entry name" value="Trans_hexapeptide_repeat"/>
</dbReference>
<evidence type="ECO:0000256" key="3">
    <source>
        <dbReference type="ARBA" id="ARBA00022737"/>
    </source>
</evidence>
<dbReference type="AlphaFoldDB" id="A0AA37RZW2"/>
<keyword evidence="3" id="KW-0677">Repeat</keyword>
<dbReference type="Pfam" id="PF00132">
    <property type="entry name" value="Hexapep"/>
    <property type="match status" value="1"/>
</dbReference>
<sequence>MLLILKSIASKLYRQIRLIFSQRDNRIFSYNVSLKSLNGSSIEVKEDTFIDSNSTIGSYSYIGRHCSISKSSIGRYCSIANNVSIGQGEHDLKEISTSSIFYHSPYDLLTSKSCKIEDDVWIGVDVIILRGVTIGTGAVVGANSVVTKDVPPFAVVVGSPAKLIKYRFDEDKITAILKSKWWNEKPEMAKIIFTELNKK</sequence>
<dbReference type="PANTHER" id="PTHR43300">
    <property type="entry name" value="ACETYLTRANSFERASE"/>
    <property type="match status" value="1"/>
</dbReference>
<proteinExistence type="inferred from homology"/>
<reference evidence="5" key="1">
    <citation type="journal article" date="2014" name="Int. J. Syst. Evol. Microbiol.">
        <title>Complete genome sequence of Corynebacterium casei LMG S-19264T (=DSM 44701T), isolated from a smear-ripened cheese.</title>
        <authorList>
            <consortium name="US DOE Joint Genome Institute (JGI-PGF)"/>
            <person name="Walter F."/>
            <person name="Albersmeier A."/>
            <person name="Kalinowski J."/>
            <person name="Ruckert C."/>
        </authorList>
    </citation>
    <scope>NUCLEOTIDE SEQUENCE</scope>
    <source>
        <strain evidence="5">NBRC 103034</strain>
    </source>
</reference>
<dbReference type="InterPro" id="IPR011004">
    <property type="entry name" value="Trimer_LpxA-like_sf"/>
</dbReference>
<dbReference type="GO" id="GO:0016746">
    <property type="term" value="F:acyltransferase activity"/>
    <property type="evidence" value="ECO:0007669"/>
    <property type="project" value="UniProtKB-KW"/>
</dbReference>
<evidence type="ECO:0000256" key="4">
    <source>
        <dbReference type="ARBA" id="ARBA00023315"/>
    </source>
</evidence>
<dbReference type="InterPro" id="IPR001451">
    <property type="entry name" value="Hexapep"/>
</dbReference>
<accession>A0AA37RZW2</accession>
<evidence type="ECO:0008006" key="7">
    <source>
        <dbReference type="Google" id="ProtNLM"/>
    </source>
</evidence>
<evidence type="ECO:0000256" key="1">
    <source>
        <dbReference type="ARBA" id="ARBA00007274"/>
    </source>
</evidence>
<name>A0AA37RZW2_9GAMM</name>
<comment type="caution">
    <text evidence="5">The sequence shown here is derived from an EMBL/GenBank/DDBJ whole genome shotgun (WGS) entry which is preliminary data.</text>
</comment>
<reference evidence="5" key="2">
    <citation type="submission" date="2023-01" db="EMBL/GenBank/DDBJ databases">
        <title>Draft genome sequence of Pseudoalteromonas tetraodonis strain NBRC 103034.</title>
        <authorList>
            <person name="Sun Q."/>
            <person name="Mori K."/>
        </authorList>
    </citation>
    <scope>NUCLEOTIDE SEQUENCE</scope>
    <source>
        <strain evidence="5">NBRC 103034</strain>
    </source>
</reference>
<keyword evidence="4" id="KW-0012">Acyltransferase</keyword>
<keyword evidence="2" id="KW-0808">Transferase</keyword>
<dbReference type="CDD" id="cd03349">
    <property type="entry name" value="LbH_XAT"/>
    <property type="match status" value="1"/>
</dbReference>
<dbReference type="SUPFAM" id="SSF51161">
    <property type="entry name" value="Trimeric LpxA-like enzymes"/>
    <property type="match status" value="1"/>
</dbReference>
<evidence type="ECO:0000313" key="6">
    <source>
        <dbReference type="Proteomes" id="UP001161408"/>
    </source>
</evidence>
<evidence type="ECO:0000256" key="2">
    <source>
        <dbReference type="ARBA" id="ARBA00022679"/>
    </source>
</evidence>
<protein>
    <recommendedName>
        <fullName evidence="7">Acetyltransferase</fullName>
    </recommendedName>
</protein>